<name>C0GD43_DETAL</name>
<dbReference type="InterPro" id="IPR015421">
    <property type="entry name" value="PyrdxlP-dep_Trfase_major"/>
</dbReference>
<dbReference type="InterPro" id="IPR000192">
    <property type="entry name" value="Aminotrans_V_dom"/>
</dbReference>
<organism evidence="12 13">
    <name type="scientific">Dethiobacter alkaliphilus AHT 1</name>
    <dbReference type="NCBI Taxonomy" id="555088"/>
    <lineage>
        <taxon>Bacteria</taxon>
        <taxon>Bacillati</taxon>
        <taxon>Bacillota</taxon>
        <taxon>Dethiobacteria</taxon>
        <taxon>Dethiobacterales</taxon>
        <taxon>Dethiobacteraceae</taxon>
        <taxon>Dethiobacter</taxon>
    </lineage>
</organism>
<dbReference type="Gene3D" id="3.40.640.10">
    <property type="entry name" value="Type I PLP-dependent aspartate aminotransferase-like (Major domain)"/>
    <property type="match status" value="1"/>
</dbReference>
<dbReference type="InterPro" id="IPR016454">
    <property type="entry name" value="Cysteine_dSase"/>
</dbReference>
<reference evidence="12 13" key="1">
    <citation type="submission" date="2009-02" db="EMBL/GenBank/DDBJ databases">
        <title>Sequencing of the draft genome and assembly of Dethiobacter alkaliphilus AHT 1.</title>
        <authorList>
            <consortium name="US DOE Joint Genome Institute (JGI-PGF)"/>
            <person name="Lucas S."/>
            <person name="Copeland A."/>
            <person name="Lapidus A."/>
            <person name="Glavina del Rio T."/>
            <person name="Dalin E."/>
            <person name="Tice H."/>
            <person name="Bruce D."/>
            <person name="Goodwin L."/>
            <person name="Pitluck S."/>
            <person name="Larimer F."/>
            <person name="Land M.L."/>
            <person name="Hauser L."/>
            <person name="Muyzer G."/>
        </authorList>
    </citation>
    <scope>NUCLEOTIDE SEQUENCE [LARGE SCALE GENOMIC DNA]</scope>
    <source>
        <strain evidence="12 13">AHT 1</strain>
    </source>
</reference>
<protein>
    <recommendedName>
        <fullName evidence="3">cysteine desulfurase</fullName>
        <ecNumber evidence="3">2.8.1.7</ecNumber>
    </recommendedName>
</protein>
<dbReference type="SUPFAM" id="SSF53383">
    <property type="entry name" value="PLP-dependent transferases"/>
    <property type="match status" value="1"/>
</dbReference>
<dbReference type="FunFam" id="3.40.640.10:FF:000084">
    <property type="entry name" value="IscS-like cysteine desulfurase"/>
    <property type="match status" value="1"/>
</dbReference>
<dbReference type="Proteomes" id="UP000006443">
    <property type="component" value="Unassembled WGS sequence"/>
</dbReference>
<gene>
    <name evidence="12" type="ORF">DealDRAFT_0402</name>
</gene>
<evidence type="ECO:0000256" key="7">
    <source>
        <dbReference type="ARBA" id="ARBA00023004"/>
    </source>
</evidence>
<dbReference type="GO" id="GO:0046872">
    <property type="term" value="F:metal ion binding"/>
    <property type="evidence" value="ECO:0007669"/>
    <property type="project" value="UniProtKB-KW"/>
</dbReference>
<dbReference type="RefSeq" id="WP_008514347.1">
    <property type="nucleotide sequence ID" value="NZ_ACJM01000001.1"/>
</dbReference>
<dbReference type="InterPro" id="IPR020578">
    <property type="entry name" value="Aminotrans_V_PyrdxlP_BS"/>
</dbReference>
<dbReference type="InterPro" id="IPR015422">
    <property type="entry name" value="PyrdxlP-dep_Trfase_small"/>
</dbReference>
<dbReference type="PROSITE" id="PS00595">
    <property type="entry name" value="AA_TRANSFER_CLASS_5"/>
    <property type="match status" value="1"/>
</dbReference>
<dbReference type="AlphaFoldDB" id="C0GD43"/>
<dbReference type="Gene3D" id="3.90.1150.10">
    <property type="entry name" value="Aspartate Aminotransferase, domain 1"/>
    <property type="match status" value="1"/>
</dbReference>
<evidence type="ECO:0000256" key="9">
    <source>
        <dbReference type="ARBA" id="ARBA00050776"/>
    </source>
</evidence>
<dbReference type="EC" id="2.8.1.7" evidence="3"/>
<comment type="cofactor">
    <cofactor evidence="1 10">
        <name>pyridoxal 5'-phosphate</name>
        <dbReference type="ChEBI" id="CHEBI:597326"/>
    </cofactor>
</comment>
<dbReference type="PANTHER" id="PTHR11601">
    <property type="entry name" value="CYSTEINE DESULFURYLASE FAMILY MEMBER"/>
    <property type="match status" value="1"/>
</dbReference>
<accession>C0GD43</accession>
<comment type="catalytic activity">
    <reaction evidence="9">
        <text>(sulfur carrier)-H + L-cysteine = (sulfur carrier)-SH + L-alanine</text>
        <dbReference type="Rhea" id="RHEA:43892"/>
        <dbReference type="Rhea" id="RHEA-COMP:14737"/>
        <dbReference type="Rhea" id="RHEA-COMP:14739"/>
        <dbReference type="ChEBI" id="CHEBI:29917"/>
        <dbReference type="ChEBI" id="CHEBI:35235"/>
        <dbReference type="ChEBI" id="CHEBI:57972"/>
        <dbReference type="ChEBI" id="CHEBI:64428"/>
        <dbReference type="EC" id="2.8.1.7"/>
    </reaction>
</comment>
<evidence type="ECO:0000313" key="13">
    <source>
        <dbReference type="Proteomes" id="UP000006443"/>
    </source>
</evidence>
<feature type="domain" description="Aminotransferase class V" evidence="11">
    <location>
        <begin position="5"/>
        <end position="365"/>
    </location>
</feature>
<keyword evidence="4 12" id="KW-0808">Transferase</keyword>
<keyword evidence="7" id="KW-0408">Iron</keyword>
<evidence type="ECO:0000256" key="3">
    <source>
        <dbReference type="ARBA" id="ARBA00012239"/>
    </source>
</evidence>
<keyword evidence="8" id="KW-0411">Iron-sulfur</keyword>
<dbReference type="OrthoDB" id="9808002at2"/>
<comment type="caution">
    <text evidence="12">The sequence shown here is derived from an EMBL/GenBank/DDBJ whole genome shotgun (WGS) entry which is preliminary data.</text>
</comment>
<keyword evidence="13" id="KW-1185">Reference proteome</keyword>
<evidence type="ECO:0000256" key="1">
    <source>
        <dbReference type="ARBA" id="ARBA00001933"/>
    </source>
</evidence>
<dbReference type="PIRSF" id="PIRSF005572">
    <property type="entry name" value="NifS"/>
    <property type="match status" value="1"/>
</dbReference>
<proteinExistence type="inferred from homology"/>
<evidence type="ECO:0000256" key="4">
    <source>
        <dbReference type="ARBA" id="ARBA00022679"/>
    </source>
</evidence>
<keyword evidence="6" id="KW-0663">Pyridoxal phosphate</keyword>
<dbReference type="PANTHER" id="PTHR11601:SF34">
    <property type="entry name" value="CYSTEINE DESULFURASE"/>
    <property type="match status" value="1"/>
</dbReference>
<dbReference type="STRING" id="555088.DealDRAFT_0402"/>
<dbReference type="InterPro" id="IPR015424">
    <property type="entry name" value="PyrdxlP-dep_Trfase"/>
</dbReference>
<dbReference type="eggNOG" id="COG1104">
    <property type="taxonomic scope" value="Bacteria"/>
</dbReference>
<evidence type="ECO:0000256" key="5">
    <source>
        <dbReference type="ARBA" id="ARBA00022723"/>
    </source>
</evidence>
<evidence type="ECO:0000259" key="11">
    <source>
        <dbReference type="Pfam" id="PF00266"/>
    </source>
</evidence>
<sequence length="384" mass="42210">MSKVIYLDYHSTTPCDPRVLKVMLPYFEEDYANPSNNYHYAGRMVQSHIEEARRKIASIINANEKEIIFTSGATESNNLAILGLARTYQGKRNKIVTTPIEHKSVLKSCEYLEKHGLVIDYLDVDHTGAVILESAKDIIDETTLLVSIQACNNEIGTIQPLVEISNIAKESGALVHCDAAQAVGKIPVDVAHFDVDFLSISSHKLYGPKGVGALFIRKGLRRSLEPLYWGGDQELGLRPGTHNVPGIIGMAEACLICEEEMVLESSETKDLRDLFERSLKKNIPDIKFNGNEHNRLPGNSNITFPGVEGDALLLNLPQLALSIGSACNTGAIEPSYVLTAIGLSREYANSTIRIGIGRFTTEAEIMTAVKEITDAYNLLLNKVI</sequence>
<evidence type="ECO:0000313" key="12">
    <source>
        <dbReference type="EMBL" id="EEG79128.1"/>
    </source>
</evidence>
<dbReference type="GO" id="GO:0051536">
    <property type="term" value="F:iron-sulfur cluster binding"/>
    <property type="evidence" value="ECO:0007669"/>
    <property type="project" value="UniProtKB-KW"/>
</dbReference>
<dbReference type="Pfam" id="PF00266">
    <property type="entry name" value="Aminotran_5"/>
    <property type="match status" value="1"/>
</dbReference>
<dbReference type="EMBL" id="ACJM01000001">
    <property type="protein sequence ID" value="EEG79128.1"/>
    <property type="molecule type" value="Genomic_DNA"/>
</dbReference>
<evidence type="ECO:0000256" key="2">
    <source>
        <dbReference type="ARBA" id="ARBA00006490"/>
    </source>
</evidence>
<evidence type="ECO:0000256" key="6">
    <source>
        <dbReference type="ARBA" id="ARBA00022898"/>
    </source>
</evidence>
<comment type="similarity">
    <text evidence="2">Belongs to the class-V pyridoxal-phosphate-dependent aminotransferase family. NifS/IscS subfamily.</text>
</comment>
<keyword evidence="5" id="KW-0479">Metal-binding</keyword>
<evidence type="ECO:0000256" key="10">
    <source>
        <dbReference type="RuleBase" id="RU004504"/>
    </source>
</evidence>
<dbReference type="GO" id="GO:0031071">
    <property type="term" value="F:cysteine desulfurase activity"/>
    <property type="evidence" value="ECO:0007669"/>
    <property type="project" value="UniProtKB-EC"/>
</dbReference>
<evidence type="ECO:0000256" key="8">
    <source>
        <dbReference type="ARBA" id="ARBA00023014"/>
    </source>
</evidence>